<dbReference type="AlphaFoldDB" id="A0A0E9V1T8"/>
<sequence length="38" mass="4397">MYAYCTATNVAVGFQLNFLNTFSCFCWKVNSQKILTLR</sequence>
<protein>
    <submittedName>
        <fullName evidence="1">Uncharacterized protein</fullName>
    </submittedName>
</protein>
<evidence type="ECO:0000313" key="1">
    <source>
        <dbReference type="EMBL" id="JAH72007.1"/>
    </source>
</evidence>
<dbReference type="EMBL" id="GBXM01036570">
    <property type="protein sequence ID" value="JAH72007.1"/>
    <property type="molecule type" value="Transcribed_RNA"/>
</dbReference>
<proteinExistence type="predicted"/>
<organism evidence="1">
    <name type="scientific">Anguilla anguilla</name>
    <name type="common">European freshwater eel</name>
    <name type="synonym">Muraena anguilla</name>
    <dbReference type="NCBI Taxonomy" id="7936"/>
    <lineage>
        <taxon>Eukaryota</taxon>
        <taxon>Metazoa</taxon>
        <taxon>Chordata</taxon>
        <taxon>Craniata</taxon>
        <taxon>Vertebrata</taxon>
        <taxon>Euteleostomi</taxon>
        <taxon>Actinopterygii</taxon>
        <taxon>Neopterygii</taxon>
        <taxon>Teleostei</taxon>
        <taxon>Anguilliformes</taxon>
        <taxon>Anguillidae</taxon>
        <taxon>Anguilla</taxon>
    </lineage>
</organism>
<name>A0A0E9V1T8_ANGAN</name>
<reference evidence="1" key="1">
    <citation type="submission" date="2014-11" db="EMBL/GenBank/DDBJ databases">
        <authorList>
            <person name="Amaro Gonzalez C."/>
        </authorList>
    </citation>
    <scope>NUCLEOTIDE SEQUENCE</scope>
</reference>
<accession>A0A0E9V1T8</accession>
<reference evidence="1" key="2">
    <citation type="journal article" date="2015" name="Fish Shellfish Immunol.">
        <title>Early steps in the European eel (Anguilla anguilla)-Vibrio vulnificus interaction in the gills: Role of the RtxA13 toxin.</title>
        <authorList>
            <person name="Callol A."/>
            <person name="Pajuelo D."/>
            <person name="Ebbesson L."/>
            <person name="Teles M."/>
            <person name="MacKenzie S."/>
            <person name="Amaro C."/>
        </authorList>
    </citation>
    <scope>NUCLEOTIDE SEQUENCE</scope>
</reference>